<dbReference type="RefSeq" id="WP_377944064.1">
    <property type="nucleotide sequence ID" value="NZ_JBHUCX010000044.1"/>
</dbReference>
<feature type="region of interest" description="Disordered" evidence="1">
    <location>
        <begin position="536"/>
        <end position="561"/>
    </location>
</feature>
<feature type="signal peptide" evidence="2">
    <location>
        <begin position="1"/>
        <end position="28"/>
    </location>
</feature>
<keyword evidence="8" id="KW-1185">Reference proteome</keyword>
<dbReference type="Proteomes" id="UP001597079">
    <property type="component" value="Unassembled WGS sequence"/>
</dbReference>
<dbReference type="InterPro" id="IPR025832">
    <property type="entry name" value="GxGYxYP_C"/>
</dbReference>
<dbReference type="Pfam" id="PF20957">
    <property type="entry name" value="GxGYxYP_N_2nd"/>
    <property type="match status" value="1"/>
</dbReference>
<evidence type="ECO:0000256" key="1">
    <source>
        <dbReference type="SAM" id="MobiDB-lite"/>
    </source>
</evidence>
<protein>
    <submittedName>
        <fullName evidence="7">GxGYxYP domain-containing protein</fullName>
    </submittedName>
</protein>
<accession>A0ABW4JL09</accession>
<dbReference type="Pfam" id="PF16216">
    <property type="entry name" value="GxGYxYP_N"/>
    <property type="match status" value="1"/>
</dbReference>
<evidence type="ECO:0000259" key="5">
    <source>
        <dbReference type="Pfam" id="PF20957"/>
    </source>
</evidence>
<evidence type="ECO:0000259" key="6">
    <source>
        <dbReference type="Pfam" id="PF20958"/>
    </source>
</evidence>
<evidence type="ECO:0000259" key="3">
    <source>
        <dbReference type="Pfam" id="PF14323"/>
    </source>
</evidence>
<proteinExistence type="predicted"/>
<dbReference type="SUPFAM" id="SSF49785">
    <property type="entry name" value="Galactose-binding domain-like"/>
    <property type="match status" value="1"/>
</dbReference>
<dbReference type="PANTHER" id="PTHR37321">
    <property type="entry name" value="EXPORTED PROTEIN-RELATED"/>
    <property type="match status" value="1"/>
</dbReference>
<dbReference type="Pfam" id="PF14323">
    <property type="entry name" value="GxGYxYP_C"/>
    <property type="match status" value="1"/>
</dbReference>
<feature type="domain" description="GxGYxYP putative glycoside hydrolase first N-terminal" evidence="4">
    <location>
        <begin position="55"/>
        <end position="104"/>
    </location>
</feature>
<evidence type="ECO:0000259" key="4">
    <source>
        <dbReference type="Pfam" id="PF16216"/>
    </source>
</evidence>
<dbReference type="InterPro" id="IPR008979">
    <property type="entry name" value="Galactose-bd-like_sf"/>
</dbReference>
<evidence type="ECO:0000256" key="2">
    <source>
        <dbReference type="SAM" id="SignalP"/>
    </source>
</evidence>
<dbReference type="InterPro" id="IPR038410">
    <property type="entry name" value="GxGYxYP_C_sf"/>
</dbReference>
<dbReference type="InterPro" id="IPR048310">
    <property type="entry name" value="GxGYxYP_N_2nd"/>
</dbReference>
<gene>
    <name evidence="7" type="ORF">ACFSB2_15830</name>
</gene>
<feature type="domain" description="GxGYxYP putative glycoside hydrolase C-terminal" evidence="3">
    <location>
        <begin position="314"/>
        <end position="527"/>
    </location>
</feature>
<reference evidence="8" key="1">
    <citation type="journal article" date="2019" name="Int. J. Syst. Evol. Microbiol.">
        <title>The Global Catalogue of Microorganisms (GCM) 10K type strain sequencing project: providing services to taxonomists for standard genome sequencing and annotation.</title>
        <authorList>
            <consortium name="The Broad Institute Genomics Platform"/>
            <consortium name="The Broad Institute Genome Sequencing Center for Infectious Disease"/>
            <person name="Wu L."/>
            <person name="Ma J."/>
        </authorList>
    </citation>
    <scope>NUCLEOTIDE SEQUENCE [LARGE SCALE GENOMIC DNA]</scope>
    <source>
        <strain evidence="8">CGMCC 1.12286</strain>
    </source>
</reference>
<evidence type="ECO:0000313" key="8">
    <source>
        <dbReference type="Proteomes" id="UP001597079"/>
    </source>
</evidence>
<dbReference type="PANTHER" id="PTHR37321:SF1">
    <property type="entry name" value="EXPORTED PROTEIN"/>
    <property type="match status" value="1"/>
</dbReference>
<dbReference type="Gene3D" id="2.60.120.260">
    <property type="entry name" value="Galactose-binding domain-like"/>
    <property type="match status" value="1"/>
</dbReference>
<comment type="caution">
    <text evidence="7">The sequence shown here is derived from an EMBL/GenBank/DDBJ whole genome shotgun (WGS) entry which is preliminary data.</text>
</comment>
<feature type="chain" id="PRO_5046243796" evidence="2">
    <location>
        <begin position="29"/>
        <end position="697"/>
    </location>
</feature>
<feature type="domain" description="GxGYxYP putative glycoside hydrolase third N-terminal" evidence="6">
    <location>
        <begin position="212"/>
        <end position="293"/>
    </location>
</feature>
<keyword evidence="2" id="KW-0732">Signal</keyword>
<dbReference type="InterPro" id="IPR048309">
    <property type="entry name" value="GxGYxYP_N_3rd"/>
</dbReference>
<name>A0ABW4JL09_9BACL</name>
<dbReference type="InterPro" id="IPR032626">
    <property type="entry name" value="GxGYxYP_N_1st"/>
</dbReference>
<dbReference type="Pfam" id="PF20958">
    <property type="entry name" value="GxGYxYP_N_3rd"/>
    <property type="match status" value="1"/>
</dbReference>
<organism evidence="7 8">
    <name type="scientific">Alicyclobacillus fodiniaquatilis</name>
    <dbReference type="NCBI Taxonomy" id="1661150"/>
    <lineage>
        <taxon>Bacteria</taxon>
        <taxon>Bacillati</taxon>
        <taxon>Bacillota</taxon>
        <taxon>Bacilli</taxon>
        <taxon>Bacillales</taxon>
        <taxon>Alicyclobacillaceae</taxon>
        <taxon>Alicyclobacillus</taxon>
    </lineage>
</organism>
<feature type="domain" description="GxGYxYP putative glycoside hydrolase second N-terminal" evidence="5">
    <location>
        <begin position="134"/>
        <end position="204"/>
    </location>
</feature>
<dbReference type="Gene3D" id="3.20.20.490">
    <property type="entry name" value="GxGYxYP glycoside hydrolase, C-terminal domain"/>
    <property type="match status" value="1"/>
</dbReference>
<sequence length="697" mass="75364">MSKQSVKITLSTMLAAGLVAVAPTIALAGVQPSQQVKAATPDSNLWIKFAKPKQLVTADIQNASADVQLAATTLQGAYNQQQRSSRIYLFQRPEDEFWLKNAVPKDVKVKSLSYSSTDPNGALEALLKQYGKDIKGAIITDPNNQDTVNVATTMAGIDDAMVITPSQESLVESYGIKILHDFRNDHLTGTVATYEWAVQNLLPKTTTKDLVMLDPTNEGYIRDYAVATKSFVFFLTSTDADQKALMDEILQHTPANTPIMGYIPNEGPDVAELSSQGHFLNASDFLDNETVWASMPSPPRLVQRKHPALDAKANTVYVAFMVSDGDNAQYVQHRMQNLWQDPDFGKVPVGWTIAPGMIDFAPTLISYYYQHLPKNSELLPGPSGIGYATAETGSNLAQFAKLSGDIMRRDDMSTVDYWGSADALDTFAKASGVPSISFDGPLAYETDGNSVLYGQTSGYISSASSLLNTIEQQATTEQPGQPLFLEPLIDAWNLTPTDIYNVAQQLVASGKQSGKNYVFVTPSQLASTMKDYYSTHTTGPSSGDAPYNPPGNIISNPSGEDGTTNGWTVAYNGQYSTLTSTQYDGSSALEWQVQDSGSQDWVSYYPPVQNGKTYTFSVQVAGSGQAFMDVWDGTEDIQTIPVKLSSGFQTLTWTGTIPANAPGGQNGSAPQLQVREAVGSPTVYIRDASVVPDNSNS</sequence>
<dbReference type="EMBL" id="JBHUCX010000044">
    <property type="protein sequence ID" value="MFD1676175.1"/>
    <property type="molecule type" value="Genomic_DNA"/>
</dbReference>
<evidence type="ECO:0000313" key="7">
    <source>
        <dbReference type="EMBL" id="MFD1676175.1"/>
    </source>
</evidence>